<dbReference type="AlphaFoldDB" id="A0A409VT79"/>
<dbReference type="EMBL" id="NHYD01003933">
    <property type="protein sequence ID" value="PPQ69481.1"/>
    <property type="molecule type" value="Genomic_DNA"/>
</dbReference>
<gene>
    <name evidence="2" type="ORF">CVT25_002046</name>
</gene>
<feature type="region of interest" description="Disordered" evidence="1">
    <location>
        <begin position="1"/>
        <end position="39"/>
    </location>
</feature>
<evidence type="ECO:0000256" key="1">
    <source>
        <dbReference type="SAM" id="MobiDB-lite"/>
    </source>
</evidence>
<protein>
    <recommendedName>
        <fullName evidence="4">EKC/KEOPS complex subunit GON7</fullName>
    </recommendedName>
</protein>
<reference evidence="2 3" key="1">
    <citation type="journal article" date="2018" name="Evol. Lett.">
        <title>Horizontal gene cluster transfer increased hallucinogenic mushroom diversity.</title>
        <authorList>
            <person name="Reynolds H.T."/>
            <person name="Vijayakumar V."/>
            <person name="Gluck-Thaler E."/>
            <person name="Korotkin H.B."/>
            <person name="Matheny P.B."/>
            <person name="Slot J.C."/>
        </authorList>
    </citation>
    <scope>NUCLEOTIDE SEQUENCE [LARGE SCALE GENOMIC DNA]</scope>
    <source>
        <strain evidence="2 3">2631</strain>
    </source>
</reference>
<proteinExistence type="predicted"/>
<evidence type="ECO:0008006" key="4">
    <source>
        <dbReference type="Google" id="ProtNLM"/>
    </source>
</evidence>
<sequence>MAPAAIKITYDLKPPQGVKHGDKPTQKAQEFPVNASGDSNNTAFYTALRASLDKARNEVGNEITAWRDIIGKAELNKEPKKGASEEDEEDDEELQA</sequence>
<evidence type="ECO:0000313" key="2">
    <source>
        <dbReference type="EMBL" id="PPQ69481.1"/>
    </source>
</evidence>
<dbReference type="OrthoDB" id="2553859at2759"/>
<dbReference type="Proteomes" id="UP000283269">
    <property type="component" value="Unassembled WGS sequence"/>
</dbReference>
<dbReference type="InParanoid" id="A0A409VT79"/>
<keyword evidence="3" id="KW-1185">Reference proteome</keyword>
<evidence type="ECO:0000313" key="3">
    <source>
        <dbReference type="Proteomes" id="UP000283269"/>
    </source>
</evidence>
<feature type="compositionally biased region" description="Basic and acidic residues" evidence="1">
    <location>
        <begin position="73"/>
        <end position="84"/>
    </location>
</feature>
<accession>A0A409VT79</accession>
<comment type="caution">
    <text evidence="2">The sequence shown here is derived from an EMBL/GenBank/DDBJ whole genome shotgun (WGS) entry which is preliminary data.</text>
</comment>
<feature type="compositionally biased region" description="Acidic residues" evidence="1">
    <location>
        <begin position="85"/>
        <end position="96"/>
    </location>
</feature>
<name>A0A409VT79_PSICY</name>
<feature type="region of interest" description="Disordered" evidence="1">
    <location>
        <begin position="73"/>
        <end position="96"/>
    </location>
</feature>
<organism evidence="2 3">
    <name type="scientific">Psilocybe cyanescens</name>
    <dbReference type="NCBI Taxonomy" id="93625"/>
    <lineage>
        <taxon>Eukaryota</taxon>
        <taxon>Fungi</taxon>
        <taxon>Dikarya</taxon>
        <taxon>Basidiomycota</taxon>
        <taxon>Agaricomycotina</taxon>
        <taxon>Agaricomycetes</taxon>
        <taxon>Agaricomycetidae</taxon>
        <taxon>Agaricales</taxon>
        <taxon>Agaricineae</taxon>
        <taxon>Strophariaceae</taxon>
        <taxon>Psilocybe</taxon>
    </lineage>
</organism>